<protein>
    <recommendedName>
        <fullName evidence="1">YdhG-like domain-containing protein</fullName>
    </recommendedName>
</protein>
<comment type="caution">
    <text evidence="2">The sequence shown here is derived from an EMBL/GenBank/DDBJ whole genome shotgun (WGS) entry which is preliminary data.</text>
</comment>
<proteinExistence type="predicted"/>
<dbReference type="EMBL" id="BMGI01000002">
    <property type="protein sequence ID" value="GGD29551.1"/>
    <property type="molecule type" value="Genomic_DNA"/>
</dbReference>
<evidence type="ECO:0000259" key="1">
    <source>
        <dbReference type="Pfam" id="PF08818"/>
    </source>
</evidence>
<dbReference type="SUPFAM" id="SSF159888">
    <property type="entry name" value="YdhG-like"/>
    <property type="match status" value="1"/>
</dbReference>
<evidence type="ECO:0000313" key="2">
    <source>
        <dbReference type="EMBL" id="GGD29551.1"/>
    </source>
</evidence>
<feature type="domain" description="YdhG-like" evidence="1">
    <location>
        <begin position="18"/>
        <end position="114"/>
    </location>
</feature>
<organism evidence="2 3">
    <name type="scientific">Sinisalibacter lacisalsi</name>
    <dbReference type="NCBI Taxonomy" id="1526570"/>
    <lineage>
        <taxon>Bacteria</taxon>
        <taxon>Pseudomonadati</taxon>
        <taxon>Pseudomonadota</taxon>
        <taxon>Alphaproteobacteria</taxon>
        <taxon>Rhodobacterales</taxon>
        <taxon>Roseobacteraceae</taxon>
        <taxon>Sinisalibacter</taxon>
    </lineage>
</organism>
<dbReference type="Gene3D" id="3.90.1150.200">
    <property type="match status" value="1"/>
</dbReference>
<sequence>MSDFDSHDAYLATLPPDQRAALEALRGQIAAAAPQAREVFAYGIPAFRAGPGKGRILLGYAAMKAHLGLYVFEGDLLARLEDRLAGFSTSKGTLRFTPEHPLPDALVREIVAARLTEIGAAEAQ</sequence>
<dbReference type="Pfam" id="PF08818">
    <property type="entry name" value="DUF1801"/>
    <property type="match status" value="1"/>
</dbReference>
<accession>A0ABQ1QM01</accession>
<dbReference type="RefSeq" id="WP_188526742.1">
    <property type="nucleotide sequence ID" value="NZ_BMGI01000002.1"/>
</dbReference>
<name>A0ABQ1QM01_9RHOB</name>
<evidence type="ECO:0000313" key="3">
    <source>
        <dbReference type="Proteomes" id="UP000617355"/>
    </source>
</evidence>
<reference evidence="3" key="1">
    <citation type="journal article" date="2019" name="Int. J. Syst. Evol. Microbiol.">
        <title>The Global Catalogue of Microorganisms (GCM) 10K type strain sequencing project: providing services to taxonomists for standard genome sequencing and annotation.</title>
        <authorList>
            <consortium name="The Broad Institute Genomics Platform"/>
            <consortium name="The Broad Institute Genome Sequencing Center for Infectious Disease"/>
            <person name="Wu L."/>
            <person name="Ma J."/>
        </authorList>
    </citation>
    <scope>NUCLEOTIDE SEQUENCE [LARGE SCALE GENOMIC DNA]</scope>
    <source>
        <strain evidence="3">CGMCC 1.12922</strain>
    </source>
</reference>
<dbReference type="InterPro" id="IPR014922">
    <property type="entry name" value="YdhG-like"/>
</dbReference>
<gene>
    <name evidence="2" type="ORF">GCM10011358_11970</name>
</gene>
<keyword evidence="3" id="KW-1185">Reference proteome</keyword>
<dbReference type="Proteomes" id="UP000617355">
    <property type="component" value="Unassembled WGS sequence"/>
</dbReference>